<keyword evidence="2" id="KW-1185">Reference proteome</keyword>
<gene>
    <name evidence="1" type="ORF">BI380_14050</name>
</gene>
<dbReference type="EMBL" id="CP017420">
    <property type="protein sequence ID" value="AOV02377.1"/>
    <property type="molecule type" value="Genomic_DNA"/>
</dbReference>
<proteinExistence type="predicted"/>
<reference evidence="1 2" key="1">
    <citation type="submission" date="2016-09" db="EMBL/GenBank/DDBJ databases">
        <title>Complete genome sequence of Deltia acidovorans CM13 isolated from murine proximal colonic tissue.</title>
        <authorList>
            <person name="Saffarian A."/>
        </authorList>
    </citation>
    <scope>NUCLEOTIDE SEQUENCE [LARGE SCALE GENOMIC DNA]</scope>
    <source>
        <strain evidence="1 2">CM13</strain>
    </source>
</reference>
<evidence type="ECO:0000313" key="1">
    <source>
        <dbReference type="EMBL" id="AOV02377.1"/>
    </source>
</evidence>
<protein>
    <submittedName>
        <fullName evidence="1">Uncharacterized protein</fullName>
    </submittedName>
</protein>
<accession>A0ABN4SJB2</accession>
<organism evidence="1 2">
    <name type="scientific">Delftia tsuruhatensis</name>
    <dbReference type="NCBI Taxonomy" id="180282"/>
    <lineage>
        <taxon>Bacteria</taxon>
        <taxon>Pseudomonadati</taxon>
        <taxon>Pseudomonadota</taxon>
        <taxon>Betaproteobacteria</taxon>
        <taxon>Burkholderiales</taxon>
        <taxon>Comamonadaceae</taxon>
        <taxon>Delftia</taxon>
    </lineage>
</organism>
<sequence length="90" mass="10322">MATWAAYRQLRGPLNLGMRLEYLFAMSDYRYHLSQQGKLKFEQFVRFHDVADPNEQTVAPDASGILEVAKLLGAPLEVRERKRKARPTAS</sequence>
<evidence type="ECO:0000313" key="2">
    <source>
        <dbReference type="Proteomes" id="UP000095607"/>
    </source>
</evidence>
<name>A0ABN4SJB2_9BURK</name>
<dbReference type="Proteomes" id="UP000095607">
    <property type="component" value="Chromosome"/>
</dbReference>